<dbReference type="VEuPathDB" id="FungiDB:PEXP_108900"/>
<accession>A0A0A2JPZ3</accession>
<keyword evidence="3" id="KW-0560">Oxidoreductase</keyword>
<dbReference type="GO" id="GO:0016491">
    <property type="term" value="F:oxidoreductase activity"/>
    <property type="evidence" value="ECO:0007669"/>
    <property type="project" value="UniProtKB-KW"/>
</dbReference>
<reference evidence="5 6" key="1">
    <citation type="journal article" date="2015" name="Mol. Plant Microbe Interact.">
        <title>Genome, transcriptome, and functional analyses of Penicillium expansum provide new insights into secondary metabolism and pathogenicity.</title>
        <authorList>
            <person name="Ballester A.R."/>
            <person name="Marcet-Houben M."/>
            <person name="Levin E."/>
            <person name="Sela N."/>
            <person name="Selma-Lazaro C."/>
            <person name="Carmona L."/>
            <person name="Wisniewski M."/>
            <person name="Droby S."/>
            <person name="Gonzalez-Candelas L."/>
            <person name="Gabaldon T."/>
        </authorList>
    </citation>
    <scope>NUCLEOTIDE SEQUENCE [LARGE SCALE GENOMIC DNA]</scope>
    <source>
        <strain evidence="5 6">MD-8</strain>
    </source>
</reference>
<dbReference type="AlphaFoldDB" id="A0A0A2JPZ3"/>
<dbReference type="PANTHER" id="PTHR47706:SF4">
    <property type="entry name" value="NMRA-LIKE DOMAIN-CONTAINING PROTEIN"/>
    <property type="match status" value="1"/>
</dbReference>
<evidence type="ECO:0000259" key="4">
    <source>
        <dbReference type="Pfam" id="PF13460"/>
    </source>
</evidence>
<dbReference type="InterPro" id="IPR036291">
    <property type="entry name" value="NAD(P)-bd_dom_sf"/>
</dbReference>
<feature type="domain" description="NAD(P)-binding" evidence="4">
    <location>
        <begin position="7"/>
        <end position="145"/>
    </location>
</feature>
<dbReference type="HOGENOM" id="CLU_044876_5_0_1"/>
<evidence type="ECO:0000313" key="6">
    <source>
        <dbReference type="Proteomes" id="UP000030143"/>
    </source>
</evidence>
<dbReference type="Proteomes" id="UP000030143">
    <property type="component" value="Unassembled WGS sequence"/>
</dbReference>
<dbReference type="SUPFAM" id="SSF51735">
    <property type="entry name" value="NAD(P)-binding Rossmann-fold domains"/>
    <property type="match status" value="1"/>
</dbReference>
<comment type="similarity">
    <text evidence="1">Belongs to the NmrA-type oxidoreductase family. Isoflavone reductase subfamily.</text>
</comment>
<evidence type="ECO:0000256" key="3">
    <source>
        <dbReference type="ARBA" id="ARBA00023002"/>
    </source>
</evidence>
<name>A0A0A2JPZ3_PENEN</name>
<protein>
    <recommendedName>
        <fullName evidence="4">NAD(P)-binding domain-containing protein</fullName>
    </recommendedName>
</protein>
<dbReference type="InterPro" id="IPR016040">
    <property type="entry name" value="NAD(P)-bd_dom"/>
</dbReference>
<dbReference type="InterPro" id="IPR051609">
    <property type="entry name" value="NmrA/Isoflavone_reductase-like"/>
</dbReference>
<proteinExistence type="inferred from homology"/>
<keyword evidence="6" id="KW-1185">Reference proteome</keyword>
<dbReference type="GeneID" id="27680306"/>
<organism evidence="5 6">
    <name type="scientific">Penicillium expansum</name>
    <name type="common">Blue mold rot fungus</name>
    <dbReference type="NCBI Taxonomy" id="27334"/>
    <lineage>
        <taxon>Eukaryota</taxon>
        <taxon>Fungi</taxon>
        <taxon>Dikarya</taxon>
        <taxon>Ascomycota</taxon>
        <taxon>Pezizomycotina</taxon>
        <taxon>Eurotiomycetes</taxon>
        <taxon>Eurotiomycetidae</taxon>
        <taxon>Eurotiales</taxon>
        <taxon>Aspergillaceae</taxon>
        <taxon>Penicillium</taxon>
    </lineage>
</organism>
<dbReference type="PANTHER" id="PTHR47706">
    <property type="entry name" value="NMRA-LIKE FAMILY PROTEIN"/>
    <property type="match status" value="1"/>
</dbReference>
<evidence type="ECO:0000313" key="5">
    <source>
        <dbReference type="EMBL" id="KGO56663.1"/>
    </source>
</evidence>
<dbReference type="RefSeq" id="XP_016598369.1">
    <property type="nucleotide sequence ID" value="XM_016744886.1"/>
</dbReference>
<dbReference type="EMBL" id="JQFZ01000161">
    <property type="protein sequence ID" value="KGO56663.1"/>
    <property type="molecule type" value="Genomic_DNA"/>
</dbReference>
<evidence type="ECO:0000256" key="1">
    <source>
        <dbReference type="ARBA" id="ARBA00005725"/>
    </source>
</evidence>
<dbReference type="Gene3D" id="3.40.50.720">
    <property type="entry name" value="NAD(P)-binding Rossmann-like Domain"/>
    <property type="match status" value="1"/>
</dbReference>
<keyword evidence="2" id="KW-0521">NADP</keyword>
<evidence type="ECO:0000256" key="2">
    <source>
        <dbReference type="ARBA" id="ARBA00022857"/>
    </source>
</evidence>
<sequence>MRLAIAGSGDLASYLVEEFTAKGHDVVVLSRSLKPRFEGLPKVTQAVVDYSVESILNAISDCEAIISTILDYSEGFVDVHLALMEACKQSRVCKRFIPSEFGGNIETHPHQPEFYFHTREPVRKMLREQSELEWTLVSVGWLIDYVVPSKNRYLKDIGPAFPIDVANQTMVIPGTGREPFNVTCARDVAKSLVALLESAKWDKYTYITGEKTCWADISRAFAEKYPALSVSHKAVAEIEQEAMSGGDDAIFAEYQLYSVTGAACFDDATVQDQRERYFKGIFFRKVQDLLEAVDKDDQIIV</sequence>
<dbReference type="Pfam" id="PF13460">
    <property type="entry name" value="NAD_binding_10"/>
    <property type="match status" value="1"/>
</dbReference>
<gene>
    <name evidence="5" type="ORF">PEX2_076160</name>
</gene>
<comment type="caution">
    <text evidence="5">The sequence shown here is derived from an EMBL/GenBank/DDBJ whole genome shotgun (WGS) entry which is preliminary data.</text>
</comment>